<feature type="transmembrane region" description="Helical" evidence="2">
    <location>
        <begin position="96"/>
        <end position="116"/>
    </location>
</feature>
<accession>A0ABP6RA14</accession>
<keyword evidence="2" id="KW-1133">Transmembrane helix</keyword>
<feature type="transmembrane region" description="Helical" evidence="2">
    <location>
        <begin position="57"/>
        <end position="75"/>
    </location>
</feature>
<dbReference type="EMBL" id="BAAAYG010000002">
    <property type="protein sequence ID" value="GAA3279344.1"/>
    <property type="molecule type" value="Genomic_DNA"/>
</dbReference>
<feature type="region of interest" description="Disordered" evidence="1">
    <location>
        <begin position="1"/>
        <end position="23"/>
    </location>
</feature>
<keyword evidence="4" id="KW-1185">Reference proteome</keyword>
<dbReference type="Proteomes" id="UP001501736">
    <property type="component" value="Unassembled WGS sequence"/>
</dbReference>
<evidence type="ECO:0000256" key="2">
    <source>
        <dbReference type="SAM" id="Phobius"/>
    </source>
</evidence>
<proteinExistence type="predicted"/>
<feature type="transmembrane region" description="Helical" evidence="2">
    <location>
        <begin position="31"/>
        <end position="51"/>
    </location>
</feature>
<sequence length="156" mass="16136">MTQDVSGRGIEQEESEGATEVKPALGAPHDAYAATLLTVSLAGAFGMMALVPDSSWAWLPTGLCGGFAASSLHYLRRAHFSAQGARGHAGRPAAGPWALVMLALMSLPATVLGPLHDALGTGWHWAVACLALATLLVAPVQAAASLNPRARELMTR</sequence>
<keyword evidence="2" id="KW-0812">Transmembrane</keyword>
<evidence type="ECO:0000313" key="3">
    <source>
        <dbReference type="EMBL" id="GAA3279344.1"/>
    </source>
</evidence>
<evidence type="ECO:0000313" key="4">
    <source>
        <dbReference type="Proteomes" id="UP001501736"/>
    </source>
</evidence>
<name>A0ABP6RA14_9MICC</name>
<evidence type="ECO:0000256" key="1">
    <source>
        <dbReference type="SAM" id="MobiDB-lite"/>
    </source>
</evidence>
<reference evidence="4" key="1">
    <citation type="journal article" date="2019" name="Int. J. Syst. Evol. Microbiol.">
        <title>The Global Catalogue of Microorganisms (GCM) 10K type strain sequencing project: providing services to taxonomists for standard genome sequencing and annotation.</title>
        <authorList>
            <consortium name="The Broad Institute Genomics Platform"/>
            <consortium name="The Broad Institute Genome Sequencing Center for Infectious Disease"/>
            <person name="Wu L."/>
            <person name="Ma J."/>
        </authorList>
    </citation>
    <scope>NUCLEOTIDE SEQUENCE [LARGE SCALE GENOMIC DNA]</scope>
    <source>
        <strain evidence="4">JCM 11483</strain>
    </source>
</reference>
<gene>
    <name evidence="3" type="ORF">GCM10020260_02410</name>
</gene>
<organism evidence="3 4">
    <name type="scientific">Nesterenkonia halobia</name>
    <dbReference type="NCBI Taxonomy" id="37922"/>
    <lineage>
        <taxon>Bacteria</taxon>
        <taxon>Bacillati</taxon>
        <taxon>Actinomycetota</taxon>
        <taxon>Actinomycetes</taxon>
        <taxon>Micrococcales</taxon>
        <taxon>Micrococcaceae</taxon>
        <taxon>Nesterenkonia</taxon>
    </lineage>
</organism>
<keyword evidence="2" id="KW-0472">Membrane</keyword>
<comment type="caution">
    <text evidence="3">The sequence shown here is derived from an EMBL/GenBank/DDBJ whole genome shotgun (WGS) entry which is preliminary data.</text>
</comment>
<protein>
    <submittedName>
        <fullName evidence="3">Uncharacterized protein</fullName>
    </submittedName>
</protein>
<dbReference type="RefSeq" id="WP_344717364.1">
    <property type="nucleotide sequence ID" value="NZ_BAAAYG010000002.1"/>
</dbReference>
<feature type="transmembrane region" description="Helical" evidence="2">
    <location>
        <begin position="122"/>
        <end position="146"/>
    </location>
</feature>